<reference evidence="1 2" key="1">
    <citation type="submission" date="2024-07" db="EMBL/GenBank/DDBJ databases">
        <title>Isolation, whole-genome sequencing, and annotation of five antibiotic-resistant bacteria from environmental samples.</title>
        <authorList>
            <person name="Bedore T."/>
            <person name="Hudson A.O."/>
            <person name="Kumar G."/>
        </authorList>
    </citation>
    <scope>NUCLEOTIDE SEQUENCE [LARGE SCALE GENOMIC DNA]</scope>
    <source>
        <strain evidence="1 2">RIT844</strain>
    </source>
</reference>
<accession>A0ABV2DWN1</accession>
<evidence type="ECO:0000313" key="2">
    <source>
        <dbReference type="Proteomes" id="UP001548992"/>
    </source>
</evidence>
<sequence>MILREKKRFLPLNQIPDSLWDVKEETLKLPGELISSWVQLLDSENLREMALNDSVSNSTGGQDKCETDTHLANKYTGSCARTILSIIDPLDKAKLASDTYISIFSGGDVFLLDIPAGAGSGSVSILSTLYELRSKNILPRYPLNLKILAGEISPSARDYFSRQIEGLKPLLETQAIIVDYEIKDWDAVNLQNNLDLVFKMYEKGKGIPCKLILITNFSGFLGSEQNWDSAKNSFESIFHVNKDDNSHVIWIEPQISKARKIVGKIAKWFFTKFPFFIQDNKSEDDLHCETEINCSHPLKDVKFKTRMKIMCFRLTQRNDQ</sequence>
<proteinExistence type="predicted"/>
<dbReference type="RefSeq" id="WP_354466234.1">
    <property type="nucleotide sequence ID" value="NZ_JBEWWF010000001.1"/>
</dbReference>
<protein>
    <recommendedName>
        <fullName evidence="3">ATP-binding protein</fullName>
    </recommendedName>
</protein>
<dbReference type="Proteomes" id="UP001548992">
    <property type="component" value="Unassembled WGS sequence"/>
</dbReference>
<keyword evidence="2" id="KW-1185">Reference proteome</keyword>
<gene>
    <name evidence="1" type="ORF">ABXV16_06715</name>
</gene>
<evidence type="ECO:0000313" key="1">
    <source>
        <dbReference type="EMBL" id="MET3075439.1"/>
    </source>
</evidence>
<evidence type="ECO:0008006" key="3">
    <source>
        <dbReference type="Google" id="ProtNLM"/>
    </source>
</evidence>
<name>A0ABV2DWN1_9GAMM</name>
<dbReference type="EMBL" id="JBEWWF010000001">
    <property type="protein sequence ID" value="MET3075439.1"/>
    <property type="molecule type" value="Genomic_DNA"/>
</dbReference>
<organism evidence="1 2">
    <name type="scientific">Pantoea leporis</name>
    <dbReference type="NCBI Taxonomy" id="2933780"/>
    <lineage>
        <taxon>Bacteria</taxon>
        <taxon>Pseudomonadati</taxon>
        <taxon>Pseudomonadota</taxon>
        <taxon>Gammaproteobacteria</taxon>
        <taxon>Enterobacterales</taxon>
        <taxon>Erwiniaceae</taxon>
        <taxon>Pantoea</taxon>
    </lineage>
</organism>
<comment type="caution">
    <text evidence="1">The sequence shown here is derived from an EMBL/GenBank/DDBJ whole genome shotgun (WGS) entry which is preliminary data.</text>
</comment>